<dbReference type="RefSeq" id="WP_317834608.1">
    <property type="nucleotide sequence ID" value="NZ_CP136920.1"/>
</dbReference>
<feature type="chain" id="PRO_5042877850" evidence="2">
    <location>
        <begin position="24"/>
        <end position="531"/>
    </location>
</feature>
<feature type="signal peptide" evidence="2">
    <location>
        <begin position="1"/>
        <end position="23"/>
    </location>
</feature>
<name>A0AAQ3LHB1_9BACT</name>
<sequence length="531" mass="59544">MKKASYLTLIPLISTLSCLQSHAQLWSNTSGEPAGWKYSDWFGFFWSPSQESGWLYHETLGWLYAEGDSQADIEIYTTDLVWLYTNESIYPVFYSYSKDDWLNYVTADNPENPYWYSYSEEVFIARSTLAIGFATADSLSSGEDGSFDAQRSYFWQLWTFITEVDNNNVPFFETWFTRDEVFSESGIDSGANLHTARQNQYADARSHGAPGSITSLFFNEAAADFIRSNRYNYEQTFIDLSEQYEEENVAISDRNLSFPSSSIGLKPIWFPILNQSASTYRILPVWNGDPQYPVTDETPDATNPPLPNSDNSILGFKTAVLVDVSGDEVSDDTTETISWNGDDDYSADVVSINDFYYKVITEESLSDAYDALEDQYPDIAEELAVGDYLLLVGMHMLPHAELKTYSTLWWHTDPDVGRYASLRPDSVKGVFRNYIMDVTFDVGDSNEYDGTAHVIFNPYLEAYSAGGVASNCLYCHSYAAYGASVPSPAPRAEATASSDGDSDSDSDSSTVGLDGWWSLEFETISADDSDD</sequence>
<gene>
    <name evidence="3" type="ORF">RZN69_03420</name>
</gene>
<keyword evidence="4" id="KW-1185">Reference proteome</keyword>
<protein>
    <submittedName>
        <fullName evidence="3">Uncharacterized protein</fullName>
    </submittedName>
</protein>
<evidence type="ECO:0000256" key="2">
    <source>
        <dbReference type="SAM" id="SignalP"/>
    </source>
</evidence>
<accession>A0AAQ3LHB1</accession>
<reference evidence="3 4" key="1">
    <citation type="submission" date="2023-10" db="EMBL/GenBank/DDBJ databases">
        <title>Rubellicoccus peritrichatus gen. nov., sp. nov., isolated from an algae of coral reef tank.</title>
        <authorList>
            <person name="Luo J."/>
        </authorList>
    </citation>
    <scope>NUCLEOTIDE SEQUENCE [LARGE SCALE GENOMIC DNA]</scope>
    <source>
        <strain evidence="3 4">CR14</strain>
    </source>
</reference>
<keyword evidence="2" id="KW-0732">Signal</keyword>
<dbReference type="PROSITE" id="PS51257">
    <property type="entry name" value="PROKAR_LIPOPROTEIN"/>
    <property type="match status" value="1"/>
</dbReference>
<dbReference type="Proteomes" id="UP001304300">
    <property type="component" value="Chromosome"/>
</dbReference>
<evidence type="ECO:0000313" key="4">
    <source>
        <dbReference type="Proteomes" id="UP001304300"/>
    </source>
</evidence>
<evidence type="ECO:0000256" key="1">
    <source>
        <dbReference type="SAM" id="MobiDB-lite"/>
    </source>
</evidence>
<proteinExistence type="predicted"/>
<feature type="region of interest" description="Disordered" evidence="1">
    <location>
        <begin position="487"/>
        <end position="513"/>
    </location>
</feature>
<dbReference type="KEGG" id="puo:RZN69_03420"/>
<evidence type="ECO:0000313" key="3">
    <source>
        <dbReference type="EMBL" id="WOO42124.1"/>
    </source>
</evidence>
<dbReference type="AlphaFoldDB" id="A0AAQ3LHB1"/>
<organism evidence="3 4">
    <name type="scientific">Rubellicoccus peritrichatus</name>
    <dbReference type="NCBI Taxonomy" id="3080537"/>
    <lineage>
        <taxon>Bacteria</taxon>
        <taxon>Pseudomonadati</taxon>
        <taxon>Verrucomicrobiota</taxon>
        <taxon>Opitutia</taxon>
        <taxon>Puniceicoccales</taxon>
        <taxon>Cerasicoccaceae</taxon>
        <taxon>Rubellicoccus</taxon>
    </lineage>
</organism>
<dbReference type="EMBL" id="CP136920">
    <property type="protein sequence ID" value="WOO42124.1"/>
    <property type="molecule type" value="Genomic_DNA"/>
</dbReference>